<dbReference type="Pfam" id="PF21806">
    <property type="entry name" value="DUF6879"/>
    <property type="match status" value="1"/>
</dbReference>
<dbReference type="RefSeq" id="WP_311514217.1">
    <property type="nucleotide sequence ID" value="NZ_JAVREP010000027.1"/>
</dbReference>
<proteinExistence type="predicted"/>
<keyword evidence="3" id="KW-1185">Reference proteome</keyword>
<evidence type="ECO:0000313" key="2">
    <source>
        <dbReference type="EMBL" id="MDT0331752.1"/>
    </source>
</evidence>
<protein>
    <recommendedName>
        <fullName evidence="1">DUF6879 domain-containing protein</fullName>
    </recommendedName>
</protein>
<dbReference type="InterPro" id="IPR049244">
    <property type="entry name" value="DUF6879"/>
</dbReference>
<evidence type="ECO:0000313" key="3">
    <source>
        <dbReference type="Proteomes" id="UP001183390"/>
    </source>
</evidence>
<evidence type="ECO:0000259" key="1">
    <source>
        <dbReference type="Pfam" id="PF21806"/>
    </source>
</evidence>
<organism evidence="2 3">
    <name type="scientific">Nocardiopsis lambiniae</name>
    <dbReference type="NCBI Taxonomy" id="3075539"/>
    <lineage>
        <taxon>Bacteria</taxon>
        <taxon>Bacillati</taxon>
        <taxon>Actinomycetota</taxon>
        <taxon>Actinomycetes</taxon>
        <taxon>Streptosporangiales</taxon>
        <taxon>Nocardiopsidaceae</taxon>
        <taxon>Nocardiopsis</taxon>
    </lineage>
</organism>
<name>A0ABU2MGP7_9ACTN</name>
<gene>
    <name evidence="2" type="ORF">RM479_25370</name>
</gene>
<accession>A0ABU2MGP7</accession>
<dbReference type="EMBL" id="JAVREP010000027">
    <property type="protein sequence ID" value="MDT0331752.1"/>
    <property type="molecule type" value="Genomic_DNA"/>
</dbReference>
<comment type="caution">
    <text evidence="2">The sequence shown here is derived from an EMBL/GenBank/DDBJ whole genome shotgun (WGS) entry which is preliminary data.</text>
</comment>
<dbReference type="Proteomes" id="UP001183390">
    <property type="component" value="Unassembled WGS sequence"/>
</dbReference>
<feature type="domain" description="DUF6879" evidence="1">
    <location>
        <begin position="12"/>
        <end position="178"/>
    </location>
</feature>
<reference evidence="3" key="1">
    <citation type="submission" date="2023-07" db="EMBL/GenBank/DDBJ databases">
        <title>30 novel species of actinomycetes from the DSMZ collection.</title>
        <authorList>
            <person name="Nouioui I."/>
        </authorList>
    </citation>
    <scope>NUCLEOTIDE SEQUENCE [LARGE SCALE GENOMIC DNA]</scope>
    <source>
        <strain evidence="3">DSM 44743</strain>
    </source>
</reference>
<sequence length="188" mass="22004">MGRIFRSLDDVEFNRFFKEFQFTAYRLESLQKYDVSYEKNEFDLFLNGQQRGEFPGIAGWIDGTVRPAHASGRILHRVHVVEEPLSDYVRFECSWAYTHTVAAGEDVRIIPVNPGEWPEGLPNYDYWLFDSSSLITMHYKDDGEFEAAEIVDDAEKIVQANLWRDLAVNKSIPFKEFSERYDVLFQPE</sequence>